<dbReference type="AlphaFoldDB" id="A0A3M7PN17"/>
<name>A0A3M7PN17_BRAPC</name>
<sequence length="63" mass="7195">MDVVQCWVPSKVATRPPKVDVGQEAKRIEKRIDFKEKIIFPSQPLKRPTSTFEGLVAIYGTQH</sequence>
<reference evidence="1 2" key="1">
    <citation type="journal article" date="2018" name="Sci. Rep.">
        <title>Genomic signatures of local adaptation to the degree of environmental predictability in rotifers.</title>
        <authorList>
            <person name="Franch-Gras L."/>
            <person name="Hahn C."/>
            <person name="Garcia-Roger E.M."/>
            <person name="Carmona M.J."/>
            <person name="Serra M."/>
            <person name="Gomez A."/>
        </authorList>
    </citation>
    <scope>NUCLEOTIDE SEQUENCE [LARGE SCALE GENOMIC DNA]</scope>
    <source>
        <strain evidence="1">HYR1</strain>
    </source>
</reference>
<organism evidence="1 2">
    <name type="scientific">Brachionus plicatilis</name>
    <name type="common">Marine rotifer</name>
    <name type="synonym">Brachionus muelleri</name>
    <dbReference type="NCBI Taxonomy" id="10195"/>
    <lineage>
        <taxon>Eukaryota</taxon>
        <taxon>Metazoa</taxon>
        <taxon>Spiralia</taxon>
        <taxon>Gnathifera</taxon>
        <taxon>Rotifera</taxon>
        <taxon>Eurotatoria</taxon>
        <taxon>Monogononta</taxon>
        <taxon>Pseudotrocha</taxon>
        <taxon>Ploima</taxon>
        <taxon>Brachionidae</taxon>
        <taxon>Brachionus</taxon>
    </lineage>
</organism>
<evidence type="ECO:0000313" key="1">
    <source>
        <dbReference type="EMBL" id="RNA00496.1"/>
    </source>
</evidence>
<proteinExistence type="predicted"/>
<evidence type="ECO:0000313" key="2">
    <source>
        <dbReference type="Proteomes" id="UP000276133"/>
    </source>
</evidence>
<protein>
    <submittedName>
        <fullName evidence="1">Uncharacterized protein</fullName>
    </submittedName>
</protein>
<accession>A0A3M7PN17</accession>
<comment type="caution">
    <text evidence="1">The sequence shown here is derived from an EMBL/GenBank/DDBJ whole genome shotgun (WGS) entry which is preliminary data.</text>
</comment>
<keyword evidence="2" id="KW-1185">Reference proteome</keyword>
<gene>
    <name evidence="1" type="ORF">BpHYR1_027938</name>
</gene>
<dbReference type="Proteomes" id="UP000276133">
    <property type="component" value="Unassembled WGS sequence"/>
</dbReference>
<dbReference type="EMBL" id="REGN01009719">
    <property type="protein sequence ID" value="RNA00496.1"/>
    <property type="molecule type" value="Genomic_DNA"/>
</dbReference>